<dbReference type="Proteomes" id="UP000326198">
    <property type="component" value="Unassembled WGS sequence"/>
</dbReference>
<dbReference type="AlphaFoldDB" id="A0A5N7BIB0"/>
<evidence type="ECO:0000259" key="1">
    <source>
        <dbReference type="Pfam" id="PF07287"/>
    </source>
</evidence>
<name>A0A5N7BIB0_9EURO</name>
<feature type="domain" description="Acyclic terpene utilisation N-terminal" evidence="1">
    <location>
        <begin position="15"/>
        <end position="471"/>
    </location>
</feature>
<dbReference type="InterPro" id="IPR056362">
    <property type="entry name" value="AtuA-like_ferredoxin_dom"/>
</dbReference>
<evidence type="ECO:0000313" key="3">
    <source>
        <dbReference type="EMBL" id="KAE8381542.1"/>
    </source>
</evidence>
<protein>
    <submittedName>
        <fullName evidence="3">DUF1446-domain-containing protein</fullName>
    </submittedName>
</protein>
<feature type="domain" description="AtuA-like ferredoxin-fold" evidence="2">
    <location>
        <begin position="511"/>
        <end position="618"/>
    </location>
</feature>
<accession>A0A5N7BIB0</accession>
<dbReference type="Pfam" id="PF23544">
    <property type="entry name" value="AtuA_ferredoxin"/>
    <property type="match status" value="1"/>
</dbReference>
<evidence type="ECO:0000313" key="4">
    <source>
        <dbReference type="Proteomes" id="UP000326198"/>
    </source>
</evidence>
<dbReference type="PANTHER" id="PTHR47585:SF2">
    <property type="entry name" value="DUF1446 DOMAIN PROTEIN (AFU_ORTHOLOGUE AFUA_6G11420)"/>
    <property type="match status" value="1"/>
</dbReference>
<gene>
    <name evidence="3" type="ORF">BDV26DRAFT_301393</name>
</gene>
<sequence>MSSLKDAAVPQDRAVRILGCSGSAQDRRRLLELAVRNYANDPFDVIIGDWMSEANMSFNSAKQYKALLIGDDSVGSGVAYESSFIASIEPVLSDIAKHGIKVATNAGSADTEGLYDALQAVLQQKGLSLKVAWIEGDQVLDTVKQAQGEKTQEFYHLCTNQPLREWNHEAISAQCYLGGLGIAEAFAAGADIVLCGRVADASPVIGSAVWWHGWGRQDFDRLANAFIAGHLIECSSYICGGNFTGFKDLKNHGWANLGLPIAEIDKSGQVTVTKTRGSNGIVNLNTCKSQLLYEIQGPRYYNSDVTAFLQDVGFEQAGPDRVVLKGIRGGPPPATTKVGITARESYHAEIWFWLVGLDIEAKARMLEAQIRHELGDRVQRLSLLNFTLNGDAAEDPQCQTSATVGFRVVAQAFDETDLAPANFLNPILETTMELYPGGTFHMDVRTALPRPIHEYFVTKLPQSLVHHRAHLPDGRVVDISSPLVVERELAAADLPSSVNRRSFGPSVRGPLGWIVHSRSGDKGSNANVGFFVRHADEYDWLRSVLTSEKVKELLAKEYKGGRIVSAPQRLTIGERFELPNIWAVHFLLYNHLDRGVGCTSTLDFLGKNVGEYLRSKHVDIPISFLERGKI</sequence>
<proteinExistence type="predicted"/>
<organism evidence="3 4">
    <name type="scientific">Aspergillus bertholletiae</name>
    <dbReference type="NCBI Taxonomy" id="1226010"/>
    <lineage>
        <taxon>Eukaryota</taxon>
        <taxon>Fungi</taxon>
        <taxon>Dikarya</taxon>
        <taxon>Ascomycota</taxon>
        <taxon>Pezizomycotina</taxon>
        <taxon>Eurotiomycetes</taxon>
        <taxon>Eurotiomycetidae</taxon>
        <taxon>Eurotiales</taxon>
        <taxon>Aspergillaceae</taxon>
        <taxon>Aspergillus</taxon>
        <taxon>Aspergillus subgen. Circumdati</taxon>
    </lineage>
</organism>
<dbReference type="Pfam" id="PF07287">
    <property type="entry name" value="AtuA"/>
    <property type="match status" value="1"/>
</dbReference>
<dbReference type="OrthoDB" id="10265871at2759"/>
<dbReference type="InterPro" id="IPR010839">
    <property type="entry name" value="AtuA_N"/>
</dbReference>
<reference evidence="3 4" key="1">
    <citation type="submission" date="2019-04" db="EMBL/GenBank/DDBJ databases">
        <title>Friends and foes A comparative genomics studyof 23 Aspergillus species from section Flavi.</title>
        <authorList>
            <consortium name="DOE Joint Genome Institute"/>
            <person name="Kjaerbolling I."/>
            <person name="Vesth T."/>
            <person name="Frisvad J.C."/>
            <person name="Nybo J.L."/>
            <person name="Theobald S."/>
            <person name="Kildgaard S."/>
            <person name="Isbrandt T."/>
            <person name="Kuo A."/>
            <person name="Sato A."/>
            <person name="Lyhne E.K."/>
            <person name="Kogle M.E."/>
            <person name="Wiebenga A."/>
            <person name="Kun R.S."/>
            <person name="Lubbers R.J."/>
            <person name="Makela M.R."/>
            <person name="Barry K."/>
            <person name="Chovatia M."/>
            <person name="Clum A."/>
            <person name="Daum C."/>
            <person name="Haridas S."/>
            <person name="He G."/>
            <person name="LaButti K."/>
            <person name="Lipzen A."/>
            <person name="Mondo S."/>
            <person name="Riley R."/>
            <person name="Salamov A."/>
            <person name="Simmons B.A."/>
            <person name="Magnuson J.K."/>
            <person name="Henrissat B."/>
            <person name="Mortensen U.H."/>
            <person name="Larsen T.O."/>
            <person name="Devries R.P."/>
            <person name="Grigoriev I.V."/>
            <person name="Machida M."/>
            <person name="Baker S.E."/>
            <person name="Andersen M.R."/>
        </authorList>
    </citation>
    <scope>NUCLEOTIDE SEQUENCE [LARGE SCALE GENOMIC DNA]</scope>
    <source>
        <strain evidence="3 4">IBT 29228</strain>
    </source>
</reference>
<dbReference type="PANTHER" id="PTHR47585">
    <property type="match status" value="1"/>
</dbReference>
<dbReference type="EMBL" id="ML736170">
    <property type="protein sequence ID" value="KAE8381542.1"/>
    <property type="molecule type" value="Genomic_DNA"/>
</dbReference>
<evidence type="ECO:0000259" key="2">
    <source>
        <dbReference type="Pfam" id="PF23544"/>
    </source>
</evidence>
<keyword evidence="4" id="KW-1185">Reference proteome</keyword>